<evidence type="ECO:0000313" key="5">
    <source>
        <dbReference type="EMBL" id="OXB93251.1"/>
    </source>
</evidence>
<dbReference type="EMBL" id="NDYL01000002">
    <property type="protein sequence ID" value="OXB93251.1"/>
    <property type="molecule type" value="Genomic_DNA"/>
</dbReference>
<keyword evidence="2 4" id="KW-0808">Transferase</keyword>
<dbReference type="Pfam" id="PF02595">
    <property type="entry name" value="Gly_kinase"/>
    <property type="match status" value="1"/>
</dbReference>
<protein>
    <submittedName>
        <fullName evidence="5">Glycerate kinase</fullName>
    </submittedName>
</protein>
<name>A0A226QL31_9BACL</name>
<dbReference type="Gene3D" id="3.90.1510.10">
    <property type="entry name" value="Glycerate kinase, domain 2"/>
    <property type="match status" value="1"/>
</dbReference>
<sequence length="380" mass="39565">MKVIIAPDSFKESLSALEVANAIEKGFRDIFPEAEYVKIPMADGGEGTVQSLVDATGGRIVKTEVTGPLGDRVQAFFGMLGDGKTAVIEMAAASGLHLVPSEKRNPLVTTTRGTGELILAALDEGAEHIIIGIGGSATNDGGAGMIQVLGGRLLDRHGKEIGPGGGSLSELADIDLSGLDQRLKHVKIEVACDVDNPLTGPKGASAIFGPQKGATPEMVATLDNNLKHYADVIERVLGKQVKDIPGAGAAGGLGAGLLAFLEAKLKRGVEIVLETVNFHERIQGASLVITGEGRIDRQTIFGKTPIGVAKAAKRYNIPVIAIAGSVSDDSDVVRSYGIDALYSIVPGIIPLEKALANARYYVTQTARNIAAVCKIGTNMK</sequence>
<dbReference type="Proteomes" id="UP000198394">
    <property type="component" value="Unassembled WGS sequence"/>
</dbReference>
<gene>
    <name evidence="5" type="ORF">B9L23_19385</name>
</gene>
<dbReference type="GO" id="GO:0031388">
    <property type="term" value="P:organic acid phosphorylation"/>
    <property type="evidence" value="ECO:0007669"/>
    <property type="project" value="UniProtKB-UniRule"/>
</dbReference>
<dbReference type="InterPro" id="IPR036129">
    <property type="entry name" value="Glycerate_kinase_sf"/>
</dbReference>
<dbReference type="InterPro" id="IPR018193">
    <property type="entry name" value="Glyc_kinase_flavodox-like_fold"/>
</dbReference>
<dbReference type="NCBIfam" id="TIGR00045">
    <property type="entry name" value="glycerate kinase"/>
    <property type="match status" value="1"/>
</dbReference>
<comment type="caution">
    <text evidence="5">The sequence shown here is derived from an EMBL/GenBank/DDBJ whole genome shotgun (WGS) entry which is preliminary data.</text>
</comment>
<dbReference type="PANTHER" id="PTHR21599">
    <property type="entry name" value="GLYCERATE KINASE"/>
    <property type="match status" value="1"/>
</dbReference>
<dbReference type="Gene3D" id="3.40.50.10350">
    <property type="entry name" value="Glycerate kinase, domain 1"/>
    <property type="match status" value="1"/>
</dbReference>
<dbReference type="InterPro" id="IPR004381">
    <property type="entry name" value="Glycerate_kinase"/>
</dbReference>
<evidence type="ECO:0000256" key="2">
    <source>
        <dbReference type="ARBA" id="ARBA00022679"/>
    </source>
</evidence>
<keyword evidence="6" id="KW-1185">Reference proteome</keyword>
<reference evidence="5 6" key="1">
    <citation type="submission" date="2017-04" db="EMBL/GenBank/DDBJ databases">
        <title>The genome sequence of Parageobacillus galactosidasius DSM 18751.</title>
        <authorList>
            <person name="Ramaloko W.T."/>
            <person name="Koen N."/>
            <person name="Polliack S."/>
            <person name="Aliyu H."/>
            <person name="Lebre P."/>
            <person name="Mohr T."/>
            <person name="Oswald F."/>
            <person name="Zwick M."/>
            <person name="Neumann A."/>
            <person name="Syldatk C."/>
            <person name="Cowan D."/>
            <person name="De Maayer P."/>
        </authorList>
    </citation>
    <scope>NUCLEOTIDE SEQUENCE [LARGE SCALE GENOMIC DNA]</scope>
    <source>
        <strain evidence="5 6">DSM 18751</strain>
    </source>
</reference>
<dbReference type="AlphaFoldDB" id="A0A226QL31"/>
<proteinExistence type="inferred from homology"/>
<evidence type="ECO:0000256" key="3">
    <source>
        <dbReference type="ARBA" id="ARBA00022777"/>
    </source>
</evidence>
<dbReference type="RefSeq" id="WP_089098283.1">
    <property type="nucleotide sequence ID" value="NZ_NDYL01000002.1"/>
</dbReference>
<dbReference type="InterPro" id="IPR018197">
    <property type="entry name" value="Glycerate_kinase_RE-like"/>
</dbReference>
<evidence type="ECO:0000256" key="1">
    <source>
        <dbReference type="ARBA" id="ARBA00006284"/>
    </source>
</evidence>
<dbReference type="PANTHER" id="PTHR21599:SF0">
    <property type="entry name" value="GLYCERATE KINASE"/>
    <property type="match status" value="1"/>
</dbReference>
<accession>A0A226QL31</accession>
<dbReference type="SUPFAM" id="SSF110738">
    <property type="entry name" value="Glycerate kinase I"/>
    <property type="match status" value="1"/>
</dbReference>
<comment type="similarity">
    <text evidence="1 4">Belongs to the glycerate kinase type-1 family.</text>
</comment>
<evidence type="ECO:0000256" key="4">
    <source>
        <dbReference type="PIRNR" id="PIRNR006078"/>
    </source>
</evidence>
<dbReference type="PIRSF" id="PIRSF006078">
    <property type="entry name" value="GlxK"/>
    <property type="match status" value="1"/>
</dbReference>
<evidence type="ECO:0000313" key="6">
    <source>
        <dbReference type="Proteomes" id="UP000198394"/>
    </source>
</evidence>
<organism evidence="5 6">
    <name type="scientific">Parageobacillus galactosidasius</name>
    <dbReference type="NCBI Taxonomy" id="883812"/>
    <lineage>
        <taxon>Bacteria</taxon>
        <taxon>Bacillati</taxon>
        <taxon>Bacillota</taxon>
        <taxon>Bacilli</taxon>
        <taxon>Bacillales</taxon>
        <taxon>Anoxybacillaceae</taxon>
        <taxon>Parageobacillus</taxon>
    </lineage>
</organism>
<keyword evidence="3 4" id="KW-0418">Kinase</keyword>
<dbReference type="GO" id="GO:0008887">
    <property type="term" value="F:glycerate kinase activity"/>
    <property type="evidence" value="ECO:0007669"/>
    <property type="project" value="UniProtKB-UniRule"/>
</dbReference>